<name>A0A369AJ33_9BURK</name>
<dbReference type="Proteomes" id="UP000252174">
    <property type="component" value="Unassembled WGS sequence"/>
</dbReference>
<dbReference type="EMBL" id="QPJU01000005">
    <property type="protein sequence ID" value="RCX09382.1"/>
    <property type="molecule type" value="Genomic_DNA"/>
</dbReference>
<reference evidence="2 3" key="1">
    <citation type="submission" date="2018-07" db="EMBL/GenBank/DDBJ databases">
        <title>Genomic Encyclopedia of Type Strains, Phase IV (KMG-IV): sequencing the most valuable type-strain genomes for metagenomic binning, comparative biology and taxonomic classification.</title>
        <authorList>
            <person name="Goeker M."/>
        </authorList>
    </citation>
    <scope>NUCLEOTIDE SEQUENCE [LARGE SCALE GENOMIC DNA]</scope>
    <source>
        <strain evidence="2 3">DSM 100911</strain>
    </source>
</reference>
<sequence>MCNFNGKKLIVNVDGIEWRRGKHSRLQRWFLRLSGITAQRFAHHVIYDNAALAPFLSPCTRHKSSLVAYPGDHVLRLPGIDVQLGTALTICRIEPENNLEMLIEGFLASPMNCYTIVGNWKHSAYANQLHQKYKNNPRIVMLDSTYESQKLASLRQSCQIYLHGHSVGGTNPSLVEMLFYDCHILCFDVAFNRATAEDRALYFSSASQLTEALENIFNSDQHLGSSLPQSESKYTAYTIAKKYVQICARLVKGERLQ</sequence>
<protein>
    <submittedName>
        <fullName evidence="2">Uncharacterized protein DUF1972</fullName>
    </submittedName>
</protein>
<feature type="domain" description="DUF1972" evidence="1">
    <location>
        <begin position="6"/>
        <end position="69"/>
    </location>
</feature>
<dbReference type="Pfam" id="PF09314">
    <property type="entry name" value="DUF1972"/>
    <property type="match status" value="1"/>
</dbReference>
<evidence type="ECO:0000313" key="3">
    <source>
        <dbReference type="Proteomes" id="UP000252174"/>
    </source>
</evidence>
<keyword evidence="3" id="KW-1185">Reference proteome</keyword>
<gene>
    <name evidence="2" type="ORF">DFR45_10511</name>
</gene>
<evidence type="ECO:0000259" key="1">
    <source>
        <dbReference type="Pfam" id="PF09314"/>
    </source>
</evidence>
<comment type="caution">
    <text evidence="2">The sequence shown here is derived from an EMBL/GenBank/DDBJ whole genome shotgun (WGS) entry which is preliminary data.</text>
</comment>
<dbReference type="AlphaFoldDB" id="A0A369AJ33"/>
<proteinExistence type="predicted"/>
<accession>A0A369AJ33</accession>
<dbReference type="Gene3D" id="3.40.50.2000">
    <property type="entry name" value="Glycogen Phosphorylase B"/>
    <property type="match status" value="1"/>
</dbReference>
<dbReference type="InterPro" id="IPR015393">
    <property type="entry name" value="DUF1972"/>
</dbReference>
<organism evidence="2 3">
    <name type="scientific">Extensimonas vulgaris</name>
    <dbReference type="NCBI Taxonomy" id="1031594"/>
    <lineage>
        <taxon>Bacteria</taxon>
        <taxon>Pseudomonadati</taxon>
        <taxon>Pseudomonadota</taxon>
        <taxon>Betaproteobacteria</taxon>
        <taxon>Burkholderiales</taxon>
        <taxon>Comamonadaceae</taxon>
        <taxon>Extensimonas</taxon>
    </lineage>
</organism>
<evidence type="ECO:0000313" key="2">
    <source>
        <dbReference type="EMBL" id="RCX09382.1"/>
    </source>
</evidence>
<dbReference type="SUPFAM" id="SSF53756">
    <property type="entry name" value="UDP-Glycosyltransferase/glycogen phosphorylase"/>
    <property type="match status" value="1"/>
</dbReference>